<proteinExistence type="predicted"/>
<protein>
    <submittedName>
        <fullName evidence="1">Uncharacterized protein</fullName>
    </submittedName>
</protein>
<dbReference type="RefSeq" id="WP_234798879.1">
    <property type="nucleotide sequence ID" value="NZ_CAXURO020000003.1"/>
</dbReference>
<evidence type="ECO:0000313" key="1">
    <source>
        <dbReference type="EMBL" id="USJ27164.1"/>
    </source>
</evidence>
<dbReference type="AlphaFoldDB" id="A0A9Q8YGH4"/>
<organism evidence="1 3">
    <name type="scientific">Ensifer adhaerens</name>
    <name type="common">Sinorhizobium morelense</name>
    <dbReference type="NCBI Taxonomy" id="106592"/>
    <lineage>
        <taxon>Bacteria</taxon>
        <taxon>Pseudomonadati</taxon>
        <taxon>Pseudomonadota</taxon>
        <taxon>Alphaproteobacteria</taxon>
        <taxon>Hyphomicrobiales</taxon>
        <taxon>Rhizobiaceae</taxon>
        <taxon>Sinorhizobium/Ensifer group</taxon>
        <taxon>Ensifer</taxon>
    </lineage>
</organism>
<dbReference type="GeneID" id="29522679"/>
<evidence type="ECO:0000313" key="3">
    <source>
        <dbReference type="Proteomes" id="UP001055460"/>
    </source>
</evidence>
<evidence type="ECO:0000313" key="2">
    <source>
        <dbReference type="EMBL" id="WFP95371.1"/>
    </source>
</evidence>
<dbReference type="EMBL" id="CP121310">
    <property type="protein sequence ID" value="WFP95371.1"/>
    <property type="molecule type" value="Genomic_DNA"/>
</dbReference>
<gene>
    <name evidence="1" type="ORF">NE863_32250</name>
    <name evidence="2" type="ORF">P4B07_30540</name>
</gene>
<sequence>MTERRQMDASEIPAFVFDVLEVGCDICAVGHDSYVIGEIDEQTQASRTLDRILEKYGNRDPLRWQIVAYLWSIGRFVELTSEPTRH</sequence>
<reference evidence="1" key="1">
    <citation type="submission" date="2022-06" db="EMBL/GenBank/DDBJ databases">
        <title>Physiological and biochemical characterization and genomic elucidation of a strain of the genus Ensifer adhaerens M8 that combines arsenic oxidation and chromium reduction.</title>
        <authorList>
            <person name="Li X."/>
            <person name="Yu c."/>
        </authorList>
    </citation>
    <scope>NUCLEOTIDE SEQUENCE</scope>
    <source>
        <strain evidence="1">M8</strain>
        <plasmid evidence="1">pB</plasmid>
    </source>
</reference>
<reference evidence="2 4" key="2">
    <citation type="submission" date="2023-03" db="EMBL/GenBank/DDBJ databases">
        <title>Comparative genome and transcriptome analysis combination mining strategies for increasing vitamin B12 production of Ensifer adhaerens strain.</title>
        <authorList>
            <person name="Yongheng L."/>
        </authorList>
    </citation>
    <scope>NUCLEOTIDE SEQUENCE [LARGE SCALE GENOMIC DNA]</scope>
    <source>
        <strain evidence="2 4">Casida A-T305</strain>
        <plasmid evidence="2 4">unnamedB</plasmid>
    </source>
</reference>
<geneLocation type="plasmid" evidence="2 4">
    <name>unnamedB</name>
</geneLocation>
<accession>A0A9Q8YGH4</accession>
<keyword evidence="4" id="KW-1185">Reference proteome</keyword>
<dbReference type="Proteomes" id="UP001055460">
    <property type="component" value="Plasmid pB"/>
</dbReference>
<dbReference type="EMBL" id="CP098809">
    <property type="protein sequence ID" value="USJ27164.1"/>
    <property type="molecule type" value="Genomic_DNA"/>
</dbReference>
<evidence type="ECO:0000313" key="4">
    <source>
        <dbReference type="Proteomes" id="UP001214094"/>
    </source>
</evidence>
<dbReference type="Proteomes" id="UP001214094">
    <property type="component" value="Plasmid unnamedB"/>
</dbReference>
<keyword evidence="1" id="KW-0614">Plasmid</keyword>
<geneLocation type="plasmid" evidence="1 3">
    <name>pB</name>
</geneLocation>
<name>A0A9Q8YGH4_ENSAD</name>